<proteinExistence type="predicted"/>
<dbReference type="Pfam" id="PF01553">
    <property type="entry name" value="Acyltransferase"/>
    <property type="match status" value="1"/>
</dbReference>
<evidence type="ECO:0000313" key="5">
    <source>
        <dbReference type="EMBL" id="GHG29170.1"/>
    </source>
</evidence>
<dbReference type="Proteomes" id="UP000649955">
    <property type="component" value="Unassembled WGS sequence"/>
</dbReference>
<dbReference type="PANTHER" id="PTHR10434:SF55">
    <property type="entry name" value="POSSIBLE ACYLTRANSFERASE"/>
    <property type="match status" value="1"/>
</dbReference>
<keyword evidence="2 5" id="KW-0012">Acyltransferase</keyword>
<dbReference type="InterPro" id="IPR002123">
    <property type="entry name" value="Plipid/glycerol_acylTrfase"/>
</dbReference>
<dbReference type="EMBL" id="BNAW01000029">
    <property type="protein sequence ID" value="GHG29170.1"/>
    <property type="molecule type" value="Genomic_DNA"/>
</dbReference>
<comment type="caution">
    <text evidence="5">The sequence shown here is derived from an EMBL/GenBank/DDBJ whole genome shotgun (WGS) entry which is preliminary data.</text>
</comment>
<reference evidence="6" key="1">
    <citation type="journal article" date="2019" name="Int. J. Syst. Evol. Microbiol.">
        <title>The Global Catalogue of Microorganisms (GCM) 10K type strain sequencing project: providing services to taxonomists for standard genome sequencing and annotation.</title>
        <authorList>
            <consortium name="The Broad Institute Genomics Platform"/>
            <consortium name="The Broad Institute Genome Sequencing Center for Infectious Disease"/>
            <person name="Wu L."/>
            <person name="Ma J."/>
        </authorList>
    </citation>
    <scope>NUCLEOTIDE SEQUENCE [LARGE SCALE GENOMIC DNA]</scope>
    <source>
        <strain evidence="6">CGMCC 4.7680</strain>
    </source>
</reference>
<evidence type="ECO:0000256" key="2">
    <source>
        <dbReference type="ARBA" id="ARBA00023315"/>
    </source>
</evidence>
<gene>
    <name evidence="5" type="primary">plsC</name>
    <name evidence="5" type="ORF">GCM10017567_56080</name>
</gene>
<evidence type="ECO:0000313" key="6">
    <source>
        <dbReference type="Proteomes" id="UP000649955"/>
    </source>
</evidence>
<dbReference type="GO" id="GO:0016746">
    <property type="term" value="F:acyltransferase activity"/>
    <property type="evidence" value="ECO:0007669"/>
    <property type="project" value="UniProtKB-KW"/>
</dbReference>
<keyword evidence="1" id="KW-0808">Transferase</keyword>
<evidence type="ECO:0000256" key="1">
    <source>
        <dbReference type="ARBA" id="ARBA00022679"/>
    </source>
</evidence>
<dbReference type="SMART" id="SM00563">
    <property type="entry name" value="PlsC"/>
    <property type="match status" value="1"/>
</dbReference>
<accession>A0ABQ3KJX9</accession>
<protein>
    <submittedName>
        <fullName evidence="5">1-acyl-sn-glycerol-3-phosphate acyltransferase</fullName>
    </submittedName>
</protein>
<organism evidence="5 6">
    <name type="scientific">Amycolatopsis bullii</name>
    <dbReference type="NCBI Taxonomy" id="941987"/>
    <lineage>
        <taxon>Bacteria</taxon>
        <taxon>Bacillati</taxon>
        <taxon>Actinomycetota</taxon>
        <taxon>Actinomycetes</taxon>
        <taxon>Pseudonocardiales</taxon>
        <taxon>Pseudonocardiaceae</taxon>
        <taxon>Amycolatopsis</taxon>
    </lineage>
</organism>
<dbReference type="SUPFAM" id="SSF69593">
    <property type="entry name" value="Glycerol-3-phosphate (1)-acyltransferase"/>
    <property type="match status" value="1"/>
</dbReference>
<feature type="compositionally biased region" description="Basic and acidic residues" evidence="3">
    <location>
        <begin position="261"/>
        <end position="271"/>
    </location>
</feature>
<dbReference type="CDD" id="cd07989">
    <property type="entry name" value="LPLAT_AGPAT-like"/>
    <property type="match status" value="1"/>
</dbReference>
<keyword evidence="6" id="KW-1185">Reference proteome</keyword>
<evidence type="ECO:0000256" key="3">
    <source>
        <dbReference type="SAM" id="MobiDB-lite"/>
    </source>
</evidence>
<dbReference type="PANTHER" id="PTHR10434">
    <property type="entry name" value="1-ACYL-SN-GLYCEROL-3-PHOSPHATE ACYLTRANSFERASE"/>
    <property type="match status" value="1"/>
</dbReference>
<name>A0ABQ3KJX9_9PSEU</name>
<evidence type="ECO:0000259" key="4">
    <source>
        <dbReference type="SMART" id="SM00563"/>
    </source>
</evidence>
<feature type="region of interest" description="Disordered" evidence="3">
    <location>
        <begin position="261"/>
        <end position="282"/>
    </location>
</feature>
<feature type="domain" description="Phospholipid/glycerol acyltransferase" evidence="4">
    <location>
        <begin position="63"/>
        <end position="183"/>
    </location>
</feature>
<sequence length="282" mass="30675">MRKRVKPASAMLCPMVALNSDNTARRAPAIWRTMLNIDRGLVNLVGRLTVTGRVPAQLRGKPLLMTANHIGVFDAFVLMAACKRIGINPRFMLAGGILDAPVIGPALRVSGHLRVDRKHAGTAVGQFAEAVEAMRTTREPIIVYPEGRISHDPGLWPERGKTGAARLALAAGVPVIPISQWGAHEAVYWGTETVNGPADLVPLARSGLSAPLRRPRFRVHFGDPVDLSDIDTQRPGAGVRAHAKIMQAITDGLVPLRRDELDRPKFHDPTRPTDTVSPWKPQ</sequence>